<dbReference type="InterPro" id="IPR029063">
    <property type="entry name" value="SAM-dependent_MTases_sf"/>
</dbReference>
<evidence type="ECO:0000256" key="1">
    <source>
        <dbReference type="ARBA" id="ARBA00001946"/>
    </source>
</evidence>
<dbReference type="GO" id="GO:0090486">
    <property type="term" value="F:small RNA 2'-O-methyltransferase activity"/>
    <property type="evidence" value="ECO:0007669"/>
    <property type="project" value="UniProtKB-EC"/>
</dbReference>
<evidence type="ECO:0000256" key="2">
    <source>
        <dbReference type="ARBA" id="ARBA00009026"/>
    </source>
</evidence>
<dbReference type="AlphaFoldDB" id="A0A4Z1CRE4"/>
<evidence type="ECO:0000256" key="3">
    <source>
        <dbReference type="ARBA" id="ARBA00021330"/>
    </source>
</evidence>
<keyword evidence="8" id="KW-0460">Magnesium</keyword>
<comment type="cofactor">
    <cofactor evidence="1">
        <name>Mg(2+)</name>
        <dbReference type="ChEBI" id="CHEBI:18420"/>
    </cofactor>
</comment>
<reference evidence="13 14" key="1">
    <citation type="submission" date="2019-03" db="EMBL/GenBank/DDBJ databases">
        <authorList>
            <person name="Li J."/>
        </authorList>
    </citation>
    <scope>NUCLEOTIDE SEQUENCE [LARGE SCALE GENOMIC DNA]</scope>
    <source>
        <strain evidence="13 14">3058</strain>
    </source>
</reference>
<evidence type="ECO:0000256" key="6">
    <source>
        <dbReference type="ARBA" id="ARBA00022691"/>
    </source>
</evidence>
<keyword evidence="9" id="KW-0694">RNA-binding</keyword>
<protein>
    <recommendedName>
        <fullName evidence="3">Small RNA 2'-O-methyltransferase</fullName>
        <ecNumber evidence="11">2.1.1.386</ecNumber>
    </recommendedName>
</protein>
<comment type="caution">
    <text evidence="13">The sequence shown here is derived from an EMBL/GenBank/DDBJ whole genome shotgun (WGS) entry which is preliminary data.</text>
</comment>
<dbReference type="GO" id="GO:0001510">
    <property type="term" value="P:RNA methylation"/>
    <property type="evidence" value="ECO:0007669"/>
    <property type="project" value="InterPro"/>
</dbReference>
<dbReference type="PANTHER" id="PTHR21404:SF3">
    <property type="entry name" value="SMALL RNA 2'-O-METHYLTRANSFERASE"/>
    <property type="match status" value="1"/>
</dbReference>
<keyword evidence="6" id="KW-0949">S-adenosyl-L-methionine</keyword>
<name>A0A4Z1CRE4_9RHOB</name>
<evidence type="ECO:0000256" key="12">
    <source>
        <dbReference type="ARBA" id="ARBA00048418"/>
    </source>
</evidence>
<evidence type="ECO:0000256" key="8">
    <source>
        <dbReference type="ARBA" id="ARBA00022842"/>
    </source>
</evidence>
<keyword evidence="5" id="KW-0808">Transferase</keyword>
<dbReference type="EC" id="2.1.1.386" evidence="11"/>
<comment type="similarity">
    <text evidence="2">Belongs to the methyltransferase superfamily. HEN1 family.</text>
</comment>
<evidence type="ECO:0000256" key="9">
    <source>
        <dbReference type="ARBA" id="ARBA00022884"/>
    </source>
</evidence>
<dbReference type="RefSeq" id="WP_135816476.1">
    <property type="nucleotide sequence ID" value="NZ_SRPG01000022.1"/>
</dbReference>
<evidence type="ECO:0000256" key="10">
    <source>
        <dbReference type="ARBA" id="ARBA00023158"/>
    </source>
</evidence>
<evidence type="ECO:0000256" key="5">
    <source>
        <dbReference type="ARBA" id="ARBA00022679"/>
    </source>
</evidence>
<evidence type="ECO:0000256" key="4">
    <source>
        <dbReference type="ARBA" id="ARBA00022603"/>
    </source>
</evidence>
<dbReference type="EMBL" id="SRPG01000022">
    <property type="protein sequence ID" value="TGN67760.1"/>
    <property type="molecule type" value="Genomic_DNA"/>
</dbReference>
<dbReference type="GO" id="GO:0031047">
    <property type="term" value="P:regulatory ncRNA-mediated gene silencing"/>
    <property type="evidence" value="ECO:0007669"/>
    <property type="project" value="UniProtKB-KW"/>
</dbReference>
<evidence type="ECO:0000256" key="11">
    <source>
        <dbReference type="ARBA" id="ARBA00035025"/>
    </source>
</evidence>
<comment type="catalytic activity">
    <reaction evidence="12">
        <text>small RNA 3'-end nucleotide + S-adenosyl-L-methionine = small RNA 3'-end 2'-O-methylnucleotide + S-adenosyl-L-homocysteine + H(+)</text>
        <dbReference type="Rhea" id="RHEA:37887"/>
        <dbReference type="Rhea" id="RHEA-COMP:10415"/>
        <dbReference type="Rhea" id="RHEA-COMP:10416"/>
        <dbReference type="ChEBI" id="CHEBI:15378"/>
        <dbReference type="ChEBI" id="CHEBI:57856"/>
        <dbReference type="ChEBI" id="CHEBI:59789"/>
        <dbReference type="ChEBI" id="CHEBI:74896"/>
        <dbReference type="ChEBI" id="CHEBI:74898"/>
        <dbReference type="EC" id="2.1.1.386"/>
    </reaction>
</comment>
<keyword evidence="4" id="KW-0489">Methyltransferase</keyword>
<organism evidence="13 14">
    <name type="scientific">Paracoccus liaowanqingii</name>
    <dbReference type="NCBI Taxonomy" id="2560053"/>
    <lineage>
        <taxon>Bacteria</taxon>
        <taxon>Pseudomonadati</taxon>
        <taxon>Pseudomonadota</taxon>
        <taxon>Alphaproteobacteria</taxon>
        <taxon>Rhodobacterales</taxon>
        <taxon>Paracoccaceae</taxon>
        <taxon>Paracoccus</taxon>
    </lineage>
</organism>
<keyword evidence="10" id="KW-0943">RNA-mediated gene silencing</keyword>
<keyword evidence="7" id="KW-0479">Metal-binding</keyword>
<dbReference type="PANTHER" id="PTHR21404">
    <property type="entry name" value="HEN1"/>
    <property type="match status" value="1"/>
</dbReference>
<proteinExistence type="inferred from homology"/>
<dbReference type="OrthoDB" id="626362at2"/>
<dbReference type="Gene3D" id="3.40.50.150">
    <property type="entry name" value="Vaccinia Virus protein VP39"/>
    <property type="match status" value="1"/>
</dbReference>
<dbReference type="Proteomes" id="UP000297972">
    <property type="component" value="Unassembled WGS sequence"/>
</dbReference>
<keyword evidence="14" id="KW-1185">Reference proteome</keyword>
<evidence type="ECO:0000256" key="7">
    <source>
        <dbReference type="ARBA" id="ARBA00022723"/>
    </source>
</evidence>
<dbReference type="GO" id="GO:0046872">
    <property type="term" value="F:metal ion binding"/>
    <property type="evidence" value="ECO:0007669"/>
    <property type="project" value="UniProtKB-KW"/>
</dbReference>
<dbReference type="GO" id="GO:0003723">
    <property type="term" value="F:RNA binding"/>
    <property type="evidence" value="ECO:0007669"/>
    <property type="project" value="UniProtKB-KW"/>
</dbReference>
<evidence type="ECO:0000313" key="13">
    <source>
        <dbReference type="EMBL" id="TGN67760.1"/>
    </source>
</evidence>
<gene>
    <name evidence="13" type="ORF">E4L95_03885</name>
</gene>
<evidence type="ECO:0000313" key="14">
    <source>
        <dbReference type="Proteomes" id="UP000297972"/>
    </source>
</evidence>
<accession>A0A4Z1CRE4</accession>
<dbReference type="InterPro" id="IPR026610">
    <property type="entry name" value="Hen1"/>
</dbReference>
<sequence length="114" mass="12166">MSQQALGCAVPVETIEHLDPARLSKPAHALFRQMSPQTVVITTPNAEFNPLLGVPRTGCGTPATGSSRTVRSFGSGARVRWTVPGIASNSTISQATTPVWEGSARWPILTRTIR</sequence>